<keyword evidence="5" id="KW-1185">Reference proteome</keyword>
<comment type="caution">
    <text evidence="4">The sequence shown here is derived from an EMBL/GenBank/DDBJ whole genome shotgun (WGS) entry which is preliminary data.</text>
</comment>
<dbReference type="InterPro" id="IPR002902">
    <property type="entry name" value="GNK2"/>
</dbReference>
<evidence type="ECO:0000259" key="3">
    <source>
        <dbReference type="PROSITE" id="PS51473"/>
    </source>
</evidence>
<dbReference type="AlphaFoldDB" id="A0A834GHZ9"/>
<reference evidence="4" key="1">
    <citation type="submission" date="2019-11" db="EMBL/GenBank/DDBJ databases">
        <authorList>
            <person name="Liu Y."/>
            <person name="Hou J."/>
            <person name="Li T.-Q."/>
            <person name="Guan C.-H."/>
            <person name="Wu X."/>
            <person name="Wu H.-Z."/>
            <person name="Ling F."/>
            <person name="Zhang R."/>
            <person name="Shi X.-G."/>
            <person name="Ren J.-P."/>
            <person name="Chen E.-F."/>
            <person name="Sun J.-M."/>
        </authorList>
    </citation>
    <scope>NUCLEOTIDE SEQUENCE</scope>
    <source>
        <strain evidence="4">Adult_tree_wgs_1</strain>
        <tissue evidence="4">Leaves</tissue>
    </source>
</reference>
<feature type="domain" description="Gnk2-homologous" evidence="3">
    <location>
        <begin position="1"/>
        <end position="57"/>
    </location>
</feature>
<evidence type="ECO:0000256" key="1">
    <source>
        <dbReference type="ARBA" id="ARBA00022729"/>
    </source>
</evidence>
<accession>A0A834GHZ9</accession>
<dbReference type="PROSITE" id="PS51473">
    <property type="entry name" value="GNK2"/>
    <property type="match status" value="1"/>
</dbReference>
<dbReference type="InterPro" id="IPR038408">
    <property type="entry name" value="GNK2_sf"/>
</dbReference>
<evidence type="ECO:0000313" key="4">
    <source>
        <dbReference type="EMBL" id="KAF7134728.1"/>
    </source>
</evidence>
<keyword evidence="2" id="KW-0677">Repeat</keyword>
<dbReference type="Gene3D" id="3.30.430.20">
    <property type="entry name" value="Gnk2 domain, C-X8-C-X2-C motif"/>
    <property type="match status" value="1"/>
</dbReference>
<gene>
    <name evidence="4" type="ORF">RHSIM_Rhsim08G0207300</name>
</gene>
<dbReference type="Pfam" id="PF01657">
    <property type="entry name" value="Stress-antifung"/>
    <property type="match status" value="1"/>
</dbReference>
<keyword evidence="1" id="KW-0732">Signal</keyword>
<organism evidence="4 5">
    <name type="scientific">Rhododendron simsii</name>
    <name type="common">Sims's rhododendron</name>
    <dbReference type="NCBI Taxonomy" id="118357"/>
    <lineage>
        <taxon>Eukaryota</taxon>
        <taxon>Viridiplantae</taxon>
        <taxon>Streptophyta</taxon>
        <taxon>Embryophyta</taxon>
        <taxon>Tracheophyta</taxon>
        <taxon>Spermatophyta</taxon>
        <taxon>Magnoliopsida</taxon>
        <taxon>eudicotyledons</taxon>
        <taxon>Gunneridae</taxon>
        <taxon>Pentapetalae</taxon>
        <taxon>asterids</taxon>
        <taxon>Ericales</taxon>
        <taxon>Ericaceae</taxon>
        <taxon>Ericoideae</taxon>
        <taxon>Rhodoreae</taxon>
        <taxon>Rhododendron</taxon>
    </lineage>
</organism>
<evidence type="ECO:0000313" key="5">
    <source>
        <dbReference type="Proteomes" id="UP000626092"/>
    </source>
</evidence>
<name>A0A834GHZ9_RHOSS</name>
<dbReference type="PANTHER" id="PTHR32099">
    <property type="entry name" value="CYSTEINE-RICH REPEAT SECRETORY PROTEIN"/>
    <property type="match status" value="1"/>
</dbReference>
<dbReference type="OrthoDB" id="688481at2759"/>
<dbReference type="CDD" id="cd23509">
    <property type="entry name" value="Gnk2-like"/>
    <property type="match status" value="1"/>
</dbReference>
<proteinExistence type="predicted"/>
<protein>
    <recommendedName>
        <fullName evidence="3">Gnk2-homologous domain-containing protein</fullName>
    </recommendedName>
</protein>
<dbReference type="EMBL" id="WJXA01000008">
    <property type="protein sequence ID" value="KAF7134728.1"/>
    <property type="molecule type" value="Genomic_DNA"/>
</dbReference>
<sequence length="135" mass="15132">MMQLLTDSCYAAGTISPADCLDCIVFTAQDVPKLCLRANRSTIWYDECMLRYSNVSIFATLDESCDRTSITAQSVSETGFSDVLGEVTSRLKRRSRNLTLGIQKKDGLHYEYLQIPNRSLVEFTPQSLMTGNQCV</sequence>
<dbReference type="PANTHER" id="PTHR32099:SF42">
    <property type="entry name" value="CYSTEINE-RICH RECEPTOR-LIKE PROTEIN KINASE 9-RELATED"/>
    <property type="match status" value="1"/>
</dbReference>
<evidence type="ECO:0000256" key="2">
    <source>
        <dbReference type="ARBA" id="ARBA00022737"/>
    </source>
</evidence>
<dbReference type="Proteomes" id="UP000626092">
    <property type="component" value="Unassembled WGS sequence"/>
</dbReference>